<keyword evidence="3" id="KW-0805">Transcription regulation</keyword>
<gene>
    <name evidence="6" type="primary">zraR_3</name>
    <name evidence="6" type="ORF">AS52_01866</name>
</gene>
<name>A0A806TFF3_PRIMG</name>
<dbReference type="InterPro" id="IPR002197">
    <property type="entry name" value="HTH_Fis"/>
</dbReference>
<dbReference type="Gene3D" id="1.10.8.60">
    <property type="match status" value="1"/>
</dbReference>
<evidence type="ECO:0000259" key="5">
    <source>
        <dbReference type="PROSITE" id="PS50045"/>
    </source>
</evidence>
<dbReference type="Pfam" id="PF02954">
    <property type="entry name" value="HTH_8"/>
    <property type="match status" value="1"/>
</dbReference>
<evidence type="ECO:0000256" key="1">
    <source>
        <dbReference type="ARBA" id="ARBA00022741"/>
    </source>
</evidence>
<evidence type="ECO:0000313" key="6">
    <source>
        <dbReference type="EMBL" id="AKP76831.1"/>
    </source>
</evidence>
<dbReference type="Gene3D" id="3.40.50.10660">
    <property type="entry name" value="PrpR receptor domain-like"/>
    <property type="match status" value="1"/>
</dbReference>
<dbReference type="AlphaFoldDB" id="A0A806TFF3"/>
<dbReference type="Pfam" id="PF25601">
    <property type="entry name" value="AAA_lid_14"/>
    <property type="match status" value="1"/>
</dbReference>
<dbReference type="GO" id="GO:0006355">
    <property type="term" value="P:regulation of DNA-templated transcription"/>
    <property type="evidence" value="ECO:0007669"/>
    <property type="project" value="InterPro"/>
</dbReference>
<keyword evidence="1" id="KW-0547">Nucleotide-binding</keyword>
<proteinExistence type="predicted"/>
<dbReference type="RefSeq" id="WP_049164073.1">
    <property type="nucleotide sequence ID" value="NZ_CP010586.1"/>
</dbReference>
<dbReference type="Proteomes" id="UP000036410">
    <property type="component" value="Chromosome"/>
</dbReference>
<dbReference type="EMBL" id="CP010586">
    <property type="protein sequence ID" value="AKP76831.1"/>
    <property type="molecule type" value="Genomic_DNA"/>
</dbReference>
<dbReference type="SUPFAM" id="SSF52540">
    <property type="entry name" value="P-loop containing nucleoside triphosphate hydrolases"/>
    <property type="match status" value="1"/>
</dbReference>
<dbReference type="InterPro" id="IPR058031">
    <property type="entry name" value="AAA_lid_NorR"/>
</dbReference>
<dbReference type="Gene3D" id="1.10.10.60">
    <property type="entry name" value="Homeodomain-like"/>
    <property type="match status" value="1"/>
</dbReference>
<dbReference type="PROSITE" id="PS50045">
    <property type="entry name" value="SIGMA54_INTERACT_4"/>
    <property type="match status" value="1"/>
</dbReference>
<dbReference type="InterPro" id="IPR002078">
    <property type="entry name" value="Sigma_54_int"/>
</dbReference>
<evidence type="ECO:0000256" key="4">
    <source>
        <dbReference type="ARBA" id="ARBA00023163"/>
    </source>
</evidence>
<dbReference type="PANTHER" id="PTHR32071:SF119">
    <property type="entry name" value="SIGMA L-DEPENDENT TRANSCRIPTIONAL REGULATOR YPLP-RELATED"/>
    <property type="match status" value="1"/>
</dbReference>
<feature type="domain" description="Sigma-54 factor interaction" evidence="5">
    <location>
        <begin position="310"/>
        <end position="518"/>
    </location>
</feature>
<sequence length="590" mass="66712">MEVLAIAPYNGLKELMITLGEKEEFELQVEIGDLEEGLTLAKDAIHNGIDIIISRGGTAELIQRELTIPVVEIEVSGYDMLRVLTLAKGYPGKKAIVGFSPISEGASTICEILDINMSAYKVKSEKEIEPILVQLQQDGYTNIIGDAITVKIAEKLGLNGILLTSGKESVLKSFQNAKKIYGFLSSFKKNYLMSYDIIQHEMEGIVVYNSTSQAIFSNPYFNKNFIDSFKQNLNVEEAVKTVCNTGSFETVFSRDDDFWTVKGYPLETSHSKLIMFRINQYKSNENQGIDGISIVSLQNEASSASNLTTIVTKNERMQGVLKAATIYANTEEPVWISGEEGTGKERLAKLIHVNSERREYPLLIIDCEVLSKAQWARLLDKSSYDDLLAHNPHGSVILNNIDFLELDTQKQLASYLKKNSTTCRFITLSRKSIEYLTETQRFDQELYYLLASLTLDLPSLTERKEDIESLALFFIGEYNIKFGKQIVGIRSDANENLKNFEWTGNIKQLKQIIKESVLLAEGAFLELHDLKKVISTIRVTSDNQEIDLNGTLEEIERKIIKRIWLEEGMNQTKTAERLGINRTTLWRKLK</sequence>
<dbReference type="SUPFAM" id="SSF46689">
    <property type="entry name" value="Homeodomain-like"/>
    <property type="match status" value="1"/>
</dbReference>
<accession>A0A806TFF3</accession>
<reference evidence="6 7" key="1">
    <citation type="submission" date="2015-01" db="EMBL/GenBank/DDBJ databases">
        <title>Genome sequence of bacillus megaterium Q3.</title>
        <authorList>
            <person name="Wang Y."/>
            <person name="Luo K."/>
            <person name="Bai L."/>
            <person name="Luo F."/>
        </authorList>
    </citation>
    <scope>NUCLEOTIDE SEQUENCE [LARGE SCALE GENOMIC DNA]</scope>
    <source>
        <strain evidence="6 7">Q3</strain>
    </source>
</reference>
<dbReference type="Gene3D" id="3.40.50.300">
    <property type="entry name" value="P-loop containing nucleotide triphosphate hydrolases"/>
    <property type="match status" value="1"/>
</dbReference>
<evidence type="ECO:0000256" key="2">
    <source>
        <dbReference type="ARBA" id="ARBA00022840"/>
    </source>
</evidence>
<evidence type="ECO:0000256" key="3">
    <source>
        <dbReference type="ARBA" id="ARBA00023015"/>
    </source>
</evidence>
<dbReference type="GO" id="GO:0043565">
    <property type="term" value="F:sequence-specific DNA binding"/>
    <property type="evidence" value="ECO:0007669"/>
    <property type="project" value="InterPro"/>
</dbReference>
<organism evidence="6 7">
    <name type="scientific">Priestia megaterium Q3</name>
    <dbReference type="NCBI Taxonomy" id="1452722"/>
    <lineage>
        <taxon>Bacteria</taxon>
        <taxon>Bacillati</taxon>
        <taxon>Bacillota</taxon>
        <taxon>Bacilli</taxon>
        <taxon>Bacillales</taxon>
        <taxon>Bacillaceae</taxon>
        <taxon>Priestia</taxon>
    </lineage>
</organism>
<dbReference type="GO" id="GO:0000156">
    <property type="term" value="F:phosphorelay response regulator activity"/>
    <property type="evidence" value="ECO:0007669"/>
    <property type="project" value="InterPro"/>
</dbReference>
<dbReference type="Pfam" id="PF06506">
    <property type="entry name" value="PrpR_N"/>
    <property type="match status" value="1"/>
</dbReference>
<dbReference type="InterPro" id="IPR010524">
    <property type="entry name" value="Sig_transdc_resp-reg_PrpR_N"/>
</dbReference>
<dbReference type="Pfam" id="PF14532">
    <property type="entry name" value="Sigma54_activ_2"/>
    <property type="match status" value="1"/>
</dbReference>
<dbReference type="SUPFAM" id="SSF159800">
    <property type="entry name" value="PrpR receptor domain-like"/>
    <property type="match status" value="1"/>
</dbReference>
<keyword evidence="4" id="KW-0804">Transcription</keyword>
<dbReference type="InterPro" id="IPR027417">
    <property type="entry name" value="P-loop_NTPase"/>
</dbReference>
<dbReference type="Gene3D" id="3.40.50.2300">
    <property type="match status" value="1"/>
</dbReference>
<keyword evidence="2" id="KW-0067">ATP-binding</keyword>
<dbReference type="GO" id="GO:0005524">
    <property type="term" value="F:ATP binding"/>
    <property type="evidence" value="ECO:0007669"/>
    <property type="project" value="UniProtKB-KW"/>
</dbReference>
<evidence type="ECO:0000313" key="7">
    <source>
        <dbReference type="Proteomes" id="UP000036410"/>
    </source>
</evidence>
<protein>
    <submittedName>
        <fullName evidence="6">Transcriptional regulatory protein ZraR</fullName>
    </submittedName>
</protein>
<dbReference type="InterPro" id="IPR009057">
    <property type="entry name" value="Homeodomain-like_sf"/>
</dbReference>
<dbReference type="PANTHER" id="PTHR32071">
    <property type="entry name" value="TRANSCRIPTIONAL REGULATORY PROTEIN"/>
    <property type="match status" value="1"/>
</dbReference>